<organism evidence="1 2">
    <name type="scientific">Steinernema carpocapsae</name>
    <name type="common">Entomopathogenic nematode</name>
    <dbReference type="NCBI Taxonomy" id="34508"/>
    <lineage>
        <taxon>Eukaryota</taxon>
        <taxon>Metazoa</taxon>
        <taxon>Ecdysozoa</taxon>
        <taxon>Nematoda</taxon>
        <taxon>Chromadorea</taxon>
        <taxon>Rhabditida</taxon>
        <taxon>Tylenchina</taxon>
        <taxon>Panagrolaimomorpha</taxon>
        <taxon>Strongyloidoidea</taxon>
        <taxon>Steinernematidae</taxon>
        <taxon>Steinernema</taxon>
    </lineage>
</organism>
<gene>
    <name evidence="1" type="ORF">L596_021328</name>
</gene>
<reference evidence="1 2" key="2">
    <citation type="journal article" date="2019" name="G3 (Bethesda)">
        <title>Hybrid Assembly of the Genome of the Entomopathogenic Nematode Steinernema carpocapsae Identifies the X-Chromosome.</title>
        <authorList>
            <person name="Serra L."/>
            <person name="Macchietto M."/>
            <person name="Macias-Munoz A."/>
            <person name="McGill C.J."/>
            <person name="Rodriguez I.M."/>
            <person name="Rodriguez B."/>
            <person name="Murad R."/>
            <person name="Mortazavi A."/>
        </authorList>
    </citation>
    <scope>NUCLEOTIDE SEQUENCE [LARGE SCALE GENOMIC DNA]</scope>
    <source>
        <strain evidence="1 2">ALL</strain>
    </source>
</reference>
<accession>A0A4U5MID2</accession>
<comment type="caution">
    <text evidence="1">The sequence shown here is derived from an EMBL/GenBank/DDBJ whole genome shotgun (WGS) entry which is preliminary data.</text>
</comment>
<reference evidence="1 2" key="1">
    <citation type="journal article" date="2015" name="Genome Biol.">
        <title>Comparative genomics of Steinernema reveals deeply conserved gene regulatory networks.</title>
        <authorList>
            <person name="Dillman A.R."/>
            <person name="Macchietto M."/>
            <person name="Porter C.F."/>
            <person name="Rogers A."/>
            <person name="Williams B."/>
            <person name="Antoshechkin I."/>
            <person name="Lee M.M."/>
            <person name="Goodwin Z."/>
            <person name="Lu X."/>
            <person name="Lewis E.E."/>
            <person name="Goodrich-Blair H."/>
            <person name="Stock S.P."/>
            <person name="Adams B.J."/>
            <person name="Sternberg P.W."/>
            <person name="Mortazavi A."/>
        </authorList>
    </citation>
    <scope>NUCLEOTIDE SEQUENCE [LARGE SCALE GENOMIC DNA]</scope>
    <source>
        <strain evidence="1 2">ALL</strain>
    </source>
</reference>
<keyword evidence="2" id="KW-1185">Reference proteome</keyword>
<evidence type="ECO:0000313" key="1">
    <source>
        <dbReference type="EMBL" id="TKR69136.1"/>
    </source>
</evidence>
<name>A0A4U5MID2_STECR</name>
<dbReference type="AlphaFoldDB" id="A0A4U5MID2"/>
<dbReference type="Proteomes" id="UP000298663">
    <property type="component" value="Unassembled WGS sequence"/>
</dbReference>
<proteinExistence type="predicted"/>
<evidence type="ECO:0000313" key="2">
    <source>
        <dbReference type="Proteomes" id="UP000298663"/>
    </source>
</evidence>
<protein>
    <submittedName>
        <fullName evidence="1">Uncharacterized protein</fullName>
    </submittedName>
</protein>
<dbReference type="EMBL" id="AZBU02000007">
    <property type="protein sequence ID" value="TKR69136.1"/>
    <property type="molecule type" value="Genomic_DNA"/>
</dbReference>
<sequence length="96" mass="11299">MPKILAKNAPVFEKRWFSKWNVNCWICRKNKKSFKSNNAWGEFYEKRIFEQVVVPEKANDVCKIAIVANHAIMSYPEDVITGLPDKQTDCFWSSRQ</sequence>